<evidence type="ECO:0000313" key="7">
    <source>
        <dbReference type="Ensembl" id="ENSORLP00015010484.1"/>
    </source>
</evidence>
<reference key="1">
    <citation type="journal article" date="2007" name="Nature">
        <title>The medaka draft genome and insights into vertebrate genome evolution.</title>
        <authorList>
            <person name="Kasahara M."/>
            <person name="Naruse K."/>
            <person name="Sasaki S."/>
            <person name="Nakatani Y."/>
            <person name="Qu W."/>
            <person name="Ahsan B."/>
            <person name="Yamada T."/>
            <person name="Nagayasu Y."/>
            <person name="Doi K."/>
            <person name="Kasai Y."/>
            <person name="Jindo T."/>
            <person name="Kobayashi D."/>
            <person name="Shimada A."/>
            <person name="Toyoda A."/>
            <person name="Kuroki Y."/>
            <person name="Fujiyama A."/>
            <person name="Sasaki T."/>
            <person name="Shimizu A."/>
            <person name="Asakawa S."/>
            <person name="Shimizu N."/>
            <person name="Hashimoto S."/>
            <person name="Yang J."/>
            <person name="Lee Y."/>
            <person name="Matsushima K."/>
            <person name="Sugano S."/>
            <person name="Sakaizumi M."/>
            <person name="Narita T."/>
            <person name="Ohishi K."/>
            <person name="Haga S."/>
            <person name="Ohta F."/>
            <person name="Nomoto H."/>
            <person name="Nogata K."/>
            <person name="Morishita T."/>
            <person name="Endo T."/>
            <person name="Shin-I T."/>
            <person name="Takeda H."/>
            <person name="Morishita S."/>
            <person name="Kohara Y."/>
        </authorList>
    </citation>
    <scope>NUCLEOTIDE SEQUENCE [LARGE SCALE GENOMIC DNA]</scope>
    <source>
        <strain>Hd-rR</strain>
    </source>
</reference>
<feature type="compositionally biased region" description="Basic and acidic residues" evidence="4">
    <location>
        <begin position="95"/>
        <end position="108"/>
    </location>
</feature>
<sequence>MATQGPASCPTPRPAESCDLKALPARQRPLHYHKESCDLKAPSHSCKAQYSPLKPQEGDHSSPQKDAEVEGKQYSNNDADIELKNQHPETPPLPEHNHEDHDEADFHGGADSLDDDSSSDYINNTSDDEEDYDDGLAEEDEGVTYYIRYCPEDDSYLEGMDCSSQGECKGGCAMQQSRSHPDECQEAVEEWGEEQEEQEAESEEYNPNEEEDDEDGEEEERHGRAYTGDYYVPEDNGNSVVVSSYSGRKVLVVEGETGEEAEEDIDQIVAEVKMSMSMGSLSSGTDQSPEELAQDPAPSVYSLSKPEAAPYPPPHHRHDSRPKSLNLPSMHHNNPDLQRGIKAHLRSPEDRQRWPQEQGGNGAEQPRKQQRSDLNVPLENNNVPEPTKKAASFPSFVDVPGPCEPEDLIDGIIFAANYLGSTQLLSERNPSKNIRMMQAQEAVSRVKICTIKSINTQTLTEVDLFISTQRIKVLNADTQETMMDNALRTISYIADIGNIVVLMARRRMPRTASQDCIETTPGAPEAKKQYKMICHVFESEDAQLIAQSIGQAFSVAYQEFLRANGINPEDLSQKEYSDIINTQEMYNDDLIHFSNSENCKELQLEKSKGEILGVVIVESGWGSILPTVILANMMNGAPAARSGKLSIGDQIMSINNTSLVGLPLATCQGIIKGLKNQVQVKMNIVSCPPVTTVLIKRPDLKYQLGFSVQNGIICSLMRGGIAERGGVRVGHRIIEINGQSVVATAHEKIVQALSNSVGEIHMKTMPAAMFRLLTGQETPIYI</sequence>
<evidence type="ECO:0000259" key="6">
    <source>
        <dbReference type="PROSITE" id="PS50106"/>
    </source>
</evidence>
<reference evidence="7 8" key="2">
    <citation type="submission" date="2017-04" db="EMBL/GenBank/DDBJ databases">
        <title>CpG methylation of centromeres and impact of large insertions on vertebrate speciation.</title>
        <authorList>
            <person name="Ichikawa K."/>
            <person name="Yoshimura J."/>
            <person name="Morishita S."/>
        </authorList>
    </citation>
    <scope>NUCLEOTIDE SEQUENCE</scope>
    <source>
        <strain evidence="7 8">HSOK</strain>
    </source>
</reference>
<feature type="region of interest" description="Disordered" evidence="4">
    <location>
        <begin position="155"/>
        <end position="239"/>
    </location>
</feature>
<dbReference type="InterPro" id="IPR006020">
    <property type="entry name" value="PTB/PI_dom"/>
</dbReference>
<keyword evidence="3" id="KW-0677">Repeat</keyword>
<feature type="region of interest" description="Disordered" evidence="4">
    <location>
        <begin position="1"/>
        <end position="22"/>
    </location>
</feature>
<dbReference type="FunFam" id="2.30.29.30:FF:000044">
    <property type="entry name" value="amyloid beta A4 precursor protein-binding family A member 1"/>
    <property type="match status" value="1"/>
</dbReference>
<dbReference type="InterPro" id="IPR036034">
    <property type="entry name" value="PDZ_sf"/>
</dbReference>
<dbReference type="SMART" id="SM00228">
    <property type="entry name" value="PDZ"/>
    <property type="match status" value="2"/>
</dbReference>
<dbReference type="Ensembl" id="ENSORLT00015017072.1">
    <property type="protein sequence ID" value="ENSORLP00015010484.1"/>
    <property type="gene ID" value="ENSORLG00015011433.1"/>
</dbReference>
<evidence type="ECO:0000259" key="5">
    <source>
        <dbReference type="PROSITE" id="PS01179"/>
    </source>
</evidence>
<evidence type="ECO:0000256" key="2">
    <source>
        <dbReference type="ARBA" id="ARBA00022553"/>
    </source>
</evidence>
<dbReference type="InterPro" id="IPR001478">
    <property type="entry name" value="PDZ"/>
</dbReference>
<dbReference type="PROSITE" id="PS01179">
    <property type="entry name" value="PID"/>
    <property type="match status" value="1"/>
</dbReference>
<evidence type="ECO:0000256" key="3">
    <source>
        <dbReference type="ARBA" id="ARBA00022737"/>
    </source>
</evidence>
<feature type="domain" description="PDZ" evidence="6">
    <location>
        <begin position="601"/>
        <end position="686"/>
    </location>
</feature>
<dbReference type="Proteomes" id="UP000265200">
    <property type="component" value="Chromosome 3"/>
</dbReference>
<evidence type="ECO:0000256" key="4">
    <source>
        <dbReference type="SAM" id="MobiDB-lite"/>
    </source>
</evidence>
<protein>
    <submittedName>
        <fullName evidence="7">Amyloid beta (A4) precursor protein-binding, family A, member 2b</fullName>
    </submittedName>
</protein>
<dbReference type="InterPro" id="IPR051230">
    <property type="entry name" value="APP-Binding"/>
</dbReference>
<dbReference type="CDD" id="cd06793">
    <property type="entry name" value="PDZ2_APBA1_3-like"/>
    <property type="match status" value="1"/>
</dbReference>
<keyword evidence="1" id="KW-0813">Transport</keyword>
<keyword evidence="2" id="KW-0597">Phosphoprotein</keyword>
<dbReference type="FunFam" id="2.30.42.10:FF:000017">
    <property type="entry name" value="Amyloid beta A4 protein-binding family A member 1"/>
    <property type="match status" value="1"/>
</dbReference>
<reference evidence="7" key="3">
    <citation type="submission" date="2025-08" db="UniProtKB">
        <authorList>
            <consortium name="Ensembl"/>
        </authorList>
    </citation>
    <scope>IDENTIFICATION</scope>
    <source>
        <strain evidence="7">HSOK</strain>
    </source>
</reference>
<dbReference type="AlphaFoldDB" id="A0A3P9HRY9"/>
<dbReference type="CDD" id="cd06720">
    <property type="entry name" value="PDZ1_APBA1_3-like"/>
    <property type="match status" value="1"/>
</dbReference>
<dbReference type="PROSITE" id="PS50106">
    <property type="entry name" value="PDZ"/>
    <property type="match status" value="2"/>
</dbReference>
<accession>A0A3P9HRY9</accession>
<dbReference type="FunFam" id="2.30.42.10:FF:000007">
    <property type="entry name" value="Amyloid beta A4 protein-binding family A member"/>
    <property type="match status" value="1"/>
</dbReference>
<feature type="compositionally biased region" description="Acidic residues" evidence="4">
    <location>
        <begin position="126"/>
        <end position="142"/>
    </location>
</feature>
<dbReference type="InterPro" id="IPR011993">
    <property type="entry name" value="PH-like_dom_sf"/>
</dbReference>
<dbReference type="PANTHER" id="PTHR12345:SF12">
    <property type="entry name" value="AMYLOID-BETA A4 PRECURSOR PROTEIN-BINDING FAMILY A MEMBER 2"/>
    <property type="match status" value="1"/>
</dbReference>
<feature type="compositionally biased region" description="Low complexity" evidence="4">
    <location>
        <begin position="374"/>
        <end position="385"/>
    </location>
</feature>
<evidence type="ECO:0000313" key="8">
    <source>
        <dbReference type="Proteomes" id="UP000265200"/>
    </source>
</evidence>
<feature type="region of interest" description="Disordered" evidence="4">
    <location>
        <begin position="34"/>
        <end position="142"/>
    </location>
</feature>
<feature type="domain" description="PDZ" evidence="6">
    <location>
        <begin position="692"/>
        <end position="768"/>
    </location>
</feature>
<dbReference type="Pfam" id="PF00640">
    <property type="entry name" value="PID"/>
    <property type="match status" value="1"/>
</dbReference>
<name>A0A3P9HRY9_ORYLA</name>
<reference evidence="7" key="4">
    <citation type="submission" date="2025-09" db="UniProtKB">
        <authorList>
            <consortium name="Ensembl"/>
        </authorList>
    </citation>
    <scope>IDENTIFICATION</scope>
    <source>
        <strain evidence="7">HSOK</strain>
    </source>
</reference>
<proteinExistence type="predicted"/>
<dbReference type="Gene3D" id="2.30.42.10">
    <property type="match status" value="2"/>
</dbReference>
<dbReference type="SMART" id="SM00462">
    <property type="entry name" value="PTB"/>
    <property type="match status" value="1"/>
</dbReference>
<dbReference type="SUPFAM" id="SSF50729">
    <property type="entry name" value="PH domain-like"/>
    <property type="match status" value="1"/>
</dbReference>
<dbReference type="SUPFAM" id="SSF50156">
    <property type="entry name" value="PDZ domain-like"/>
    <property type="match status" value="2"/>
</dbReference>
<feature type="domain" description="PID" evidence="5">
    <location>
        <begin position="410"/>
        <end position="588"/>
    </location>
</feature>
<evidence type="ECO:0000256" key="1">
    <source>
        <dbReference type="ARBA" id="ARBA00022448"/>
    </source>
</evidence>
<feature type="compositionally biased region" description="Acidic residues" evidence="4">
    <location>
        <begin position="184"/>
        <end position="218"/>
    </location>
</feature>
<dbReference type="CDD" id="cd01208">
    <property type="entry name" value="PTB_X11"/>
    <property type="match status" value="1"/>
</dbReference>
<feature type="region of interest" description="Disordered" evidence="4">
    <location>
        <begin position="277"/>
        <end position="390"/>
    </location>
</feature>
<feature type="compositionally biased region" description="Basic and acidic residues" evidence="4">
    <location>
        <begin position="56"/>
        <end position="71"/>
    </location>
</feature>
<dbReference type="Pfam" id="PF00595">
    <property type="entry name" value="PDZ"/>
    <property type="match status" value="2"/>
</dbReference>
<organism evidence="7 8">
    <name type="scientific">Oryzias latipes</name>
    <name type="common">Japanese rice fish</name>
    <name type="synonym">Japanese killifish</name>
    <dbReference type="NCBI Taxonomy" id="8090"/>
    <lineage>
        <taxon>Eukaryota</taxon>
        <taxon>Metazoa</taxon>
        <taxon>Chordata</taxon>
        <taxon>Craniata</taxon>
        <taxon>Vertebrata</taxon>
        <taxon>Euteleostomi</taxon>
        <taxon>Actinopterygii</taxon>
        <taxon>Neopterygii</taxon>
        <taxon>Teleostei</taxon>
        <taxon>Neoteleostei</taxon>
        <taxon>Acanthomorphata</taxon>
        <taxon>Ovalentaria</taxon>
        <taxon>Atherinomorphae</taxon>
        <taxon>Beloniformes</taxon>
        <taxon>Adrianichthyidae</taxon>
        <taxon>Oryziinae</taxon>
        <taxon>Oryzias</taxon>
    </lineage>
</organism>
<dbReference type="PANTHER" id="PTHR12345">
    <property type="entry name" value="SYNTENIN RELATED"/>
    <property type="match status" value="1"/>
</dbReference>
<dbReference type="Gene3D" id="2.30.29.30">
    <property type="entry name" value="Pleckstrin-homology domain (PH domain)/Phosphotyrosine-binding domain (PTB)"/>
    <property type="match status" value="1"/>
</dbReference>